<evidence type="ECO:0000313" key="11">
    <source>
        <dbReference type="EMBL" id="BAR62876.1"/>
    </source>
</evidence>
<dbReference type="PIRSF" id="PIRSF002465">
    <property type="entry name" value="Phsphlp_syn_PlsX"/>
    <property type="match status" value="1"/>
</dbReference>
<comment type="function">
    <text evidence="10">Catalyzes the reversible formation of acyl-phosphate (acyl-PO(4)) from acyl-[acyl-carrier-protein] (acyl-ACP). This enzyme utilizes acyl-ACP as fatty acyl donor, but not acyl-CoA.</text>
</comment>
<evidence type="ECO:0000256" key="9">
    <source>
        <dbReference type="ARBA" id="ARBA00046608"/>
    </source>
</evidence>
<keyword evidence="7 10" id="KW-1208">Phospholipid metabolism</keyword>
<keyword evidence="6 10" id="KW-0594">Phospholipid biosynthesis</keyword>
<keyword evidence="11" id="KW-0012">Acyltransferase</keyword>
<evidence type="ECO:0000313" key="12">
    <source>
        <dbReference type="Proteomes" id="UP000063308"/>
    </source>
</evidence>
<keyword evidence="2 10" id="KW-0963">Cytoplasm</keyword>
<comment type="catalytic activity">
    <reaction evidence="1 10">
        <text>a fatty acyl-[ACP] + phosphate = an acyl phosphate + holo-[ACP]</text>
        <dbReference type="Rhea" id="RHEA:42292"/>
        <dbReference type="Rhea" id="RHEA-COMP:9685"/>
        <dbReference type="Rhea" id="RHEA-COMP:14125"/>
        <dbReference type="ChEBI" id="CHEBI:43474"/>
        <dbReference type="ChEBI" id="CHEBI:59918"/>
        <dbReference type="ChEBI" id="CHEBI:64479"/>
        <dbReference type="ChEBI" id="CHEBI:138651"/>
        <dbReference type="EC" id="2.3.1.274"/>
    </reaction>
</comment>
<dbReference type="PANTHER" id="PTHR30100:SF1">
    <property type="entry name" value="PHOSPHATE ACYLTRANSFERASE"/>
    <property type="match status" value="1"/>
</dbReference>
<comment type="similarity">
    <text evidence="10">Belongs to the PlsX family.</text>
</comment>
<dbReference type="SUPFAM" id="SSF53659">
    <property type="entry name" value="Isocitrate/Isopropylmalate dehydrogenase-like"/>
    <property type="match status" value="1"/>
</dbReference>
<dbReference type="Proteomes" id="UP000063308">
    <property type="component" value="Chromosome"/>
</dbReference>
<dbReference type="PANTHER" id="PTHR30100">
    <property type="entry name" value="FATTY ACID/PHOSPHOLIPID SYNTHESIS PROTEIN PLSX"/>
    <property type="match status" value="1"/>
</dbReference>
<dbReference type="GO" id="GO:0008654">
    <property type="term" value="P:phospholipid biosynthetic process"/>
    <property type="evidence" value="ECO:0007669"/>
    <property type="project" value="UniProtKB-KW"/>
</dbReference>
<protein>
    <recommendedName>
        <fullName evidence="8 10">Phosphate acyltransferase</fullName>
        <ecNumber evidence="8 10">2.3.1.274</ecNumber>
    </recommendedName>
    <alternativeName>
        <fullName evidence="10">Acyl-ACP phosphotransacylase</fullName>
    </alternativeName>
    <alternativeName>
        <fullName evidence="10">Acyl-[acyl-carrier-protein]--phosphate acyltransferase</fullName>
    </alternativeName>
    <alternativeName>
        <fullName evidence="10">Phosphate-acyl-ACP acyltransferase</fullName>
    </alternativeName>
</protein>
<dbReference type="InterPro" id="IPR012281">
    <property type="entry name" value="Phospholipid_synth_PlsX-like"/>
</dbReference>
<dbReference type="Pfam" id="PF02504">
    <property type="entry name" value="FA_synthesis"/>
    <property type="match status" value="1"/>
</dbReference>
<evidence type="ECO:0000256" key="7">
    <source>
        <dbReference type="ARBA" id="ARBA00023264"/>
    </source>
</evidence>
<dbReference type="InterPro" id="IPR003664">
    <property type="entry name" value="FA_synthesis"/>
</dbReference>
<evidence type="ECO:0000256" key="10">
    <source>
        <dbReference type="HAMAP-Rule" id="MF_00019"/>
    </source>
</evidence>
<dbReference type="EMBL" id="AP014685">
    <property type="protein sequence ID" value="BAR62876.1"/>
    <property type="molecule type" value="Genomic_DNA"/>
</dbReference>
<dbReference type="GO" id="GO:0005737">
    <property type="term" value="C:cytoplasm"/>
    <property type="evidence" value="ECO:0007669"/>
    <property type="project" value="UniProtKB-SubCell"/>
</dbReference>
<evidence type="ECO:0000256" key="1">
    <source>
        <dbReference type="ARBA" id="ARBA00001232"/>
    </source>
</evidence>
<keyword evidence="3 10" id="KW-0444">Lipid biosynthesis</keyword>
<proteinExistence type="inferred from homology"/>
<name>A0A0E4BY28_9BRAD</name>
<dbReference type="UniPathway" id="UPA00085"/>
<accession>A0A0E4BY28</accession>
<sequence length="353" mass="37407">MLSKVRIALDAMGGDVGPAVVIPGAAISLQRHSATEFLLVGDRARIEPELEKHPALKAASRIVHTDVAVSGSDKPSQALRRGRRTSSMWLAIDAVKKGEADVAVSAGNTGALMAMSRFHLRTLPGIDRPAITGIWPTKRGESAVLDLGATIGGDAHHLVSLAVMGAAMASVLFNKPRPTVGLLNIGAEEIKGHEEIREASEILRARNLPELDYIGFVEGDGIGKGLADVIVAEGFSGNIALKAAEGTARQMAELLRNEMQRSWLSKLGYLFARSAFQALRDKMDPNKSNGGVFLGLNGLVVKSHGGTSAEGFAYAIDVGYEMAHYDLLNKINQMLNREGGALNSVQAAQEAVS</sequence>
<dbReference type="HAMAP" id="MF_00019">
    <property type="entry name" value="PlsX"/>
    <property type="match status" value="1"/>
</dbReference>
<reference evidence="11 12" key="1">
    <citation type="submission" date="2014-11" db="EMBL/GenBank/DDBJ databases">
        <title>Symbiosis island explosion on the genome of extra-slow-growing strains of soybean bradyrhizobia with massive insertion sequences.</title>
        <authorList>
            <person name="Iida T."/>
            <person name="Minamisawa K."/>
        </authorList>
    </citation>
    <scope>NUCLEOTIDE SEQUENCE [LARGE SCALE GENOMIC DNA]</scope>
    <source>
        <strain evidence="11 12">NK6</strain>
    </source>
</reference>
<evidence type="ECO:0000256" key="5">
    <source>
        <dbReference type="ARBA" id="ARBA00023098"/>
    </source>
</evidence>
<evidence type="ECO:0000256" key="2">
    <source>
        <dbReference type="ARBA" id="ARBA00022490"/>
    </source>
</evidence>
<comment type="subcellular location">
    <subcellularLocation>
        <location evidence="10">Cytoplasm</location>
    </subcellularLocation>
    <text evidence="10">Associated with the membrane possibly through PlsY.</text>
</comment>
<dbReference type="EC" id="2.3.1.274" evidence="8 10"/>
<organism evidence="11 12">
    <name type="scientific">Bradyrhizobium diazoefficiens</name>
    <dbReference type="NCBI Taxonomy" id="1355477"/>
    <lineage>
        <taxon>Bacteria</taxon>
        <taxon>Pseudomonadati</taxon>
        <taxon>Pseudomonadota</taxon>
        <taxon>Alphaproteobacteria</taxon>
        <taxon>Hyphomicrobiales</taxon>
        <taxon>Nitrobacteraceae</taxon>
        <taxon>Bradyrhizobium</taxon>
    </lineage>
</organism>
<dbReference type="GO" id="GO:0006633">
    <property type="term" value="P:fatty acid biosynthetic process"/>
    <property type="evidence" value="ECO:0007669"/>
    <property type="project" value="UniProtKB-UniRule"/>
</dbReference>
<comment type="pathway">
    <text evidence="10">Lipid metabolism; phospholipid metabolism.</text>
</comment>
<dbReference type="NCBIfam" id="TIGR00182">
    <property type="entry name" value="plsX"/>
    <property type="match status" value="1"/>
</dbReference>
<dbReference type="Gene3D" id="3.40.718.10">
    <property type="entry name" value="Isopropylmalate Dehydrogenase"/>
    <property type="match status" value="1"/>
</dbReference>
<keyword evidence="4 10" id="KW-0808">Transferase</keyword>
<dbReference type="GO" id="GO:0043811">
    <property type="term" value="F:phosphate:acyl-[acyl carrier protein] acyltransferase activity"/>
    <property type="evidence" value="ECO:0007669"/>
    <property type="project" value="UniProtKB-UniRule"/>
</dbReference>
<evidence type="ECO:0000256" key="8">
    <source>
        <dbReference type="ARBA" id="ARBA00024069"/>
    </source>
</evidence>
<evidence type="ECO:0000256" key="3">
    <source>
        <dbReference type="ARBA" id="ARBA00022516"/>
    </source>
</evidence>
<dbReference type="RefSeq" id="WP_060912466.1">
    <property type="nucleotide sequence ID" value="NZ_JAFCKD010000031.1"/>
</dbReference>
<evidence type="ECO:0000256" key="4">
    <source>
        <dbReference type="ARBA" id="ARBA00022679"/>
    </source>
</evidence>
<evidence type="ECO:0000256" key="6">
    <source>
        <dbReference type="ARBA" id="ARBA00023209"/>
    </source>
</evidence>
<comment type="subunit">
    <text evidence="9 10">Homodimer. Probably interacts with PlsY.</text>
</comment>
<gene>
    <name evidence="10" type="primary">plsX</name>
    <name evidence="11" type="ORF">NK6_9741</name>
</gene>
<dbReference type="AlphaFoldDB" id="A0A0E4BY28"/>
<keyword evidence="5 10" id="KW-0443">Lipid metabolism</keyword>